<name>U1HIV4_ENDPU</name>
<evidence type="ECO:0000259" key="1">
    <source>
        <dbReference type="Pfam" id="PF12937"/>
    </source>
</evidence>
<dbReference type="InterPro" id="IPR032675">
    <property type="entry name" value="LRR_dom_sf"/>
</dbReference>
<evidence type="ECO:0000313" key="2">
    <source>
        <dbReference type="EMBL" id="ERF68839.1"/>
    </source>
</evidence>
<dbReference type="InterPro" id="IPR036047">
    <property type="entry name" value="F-box-like_dom_sf"/>
</dbReference>
<dbReference type="Pfam" id="PF12937">
    <property type="entry name" value="F-box-like"/>
    <property type="match status" value="1"/>
</dbReference>
<dbReference type="OrthoDB" id="2125396at2759"/>
<organism evidence="2 3">
    <name type="scientific">Endocarpon pusillum (strain Z07020 / HMAS-L-300199)</name>
    <name type="common">Lichen-forming fungus</name>
    <dbReference type="NCBI Taxonomy" id="1263415"/>
    <lineage>
        <taxon>Eukaryota</taxon>
        <taxon>Fungi</taxon>
        <taxon>Dikarya</taxon>
        <taxon>Ascomycota</taxon>
        <taxon>Pezizomycotina</taxon>
        <taxon>Eurotiomycetes</taxon>
        <taxon>Chaetothyriomycetidae</taxon>
        <taxon>Verrucariales</taxon>
        <taxon>Verrucariaceae</taxon>
        <taxon>Endocarpon</taxon>
    </lineage>
</organism>
<dbReference type="eggNOG" id="ENOG502QSAP">
    <property type="taxonomic scope" value="Eukaryota"/>
</dbReference>
<dbReference type="HOGENOM" id="CLU_042679_1_1_1"/>
<proteinExistence type="predicted"/>
<accession>U1HIV4</accession>
<dbReference type="RefSeq" id="XP_007805457.1">
    <property type="nucleotide sequence ID" value="XM_007807266.1"/>
</dbReference>
<dbReference type="GeneID" id="19239446"/>
<dbReference type="EMBL" id="KE721492">
    <property type="protein sequence ID" value="ERF68839.1"/>
    <property type="molecule type" value="Genomic_DNA"/>
</dbReference>
<sequence>MKIGSAINPEAFVYLPVEILQQIFFFLKDGSDSQRNFWACCLVSRQWYSAAVPLLYESPCLQGRNFEHFIYTVCSPTSIRRGRAAPAREFALYIKHLDMGSLAYESSNSLTARLLGRVKGGLETFIAPAKTFSLNGFIPLSKCQQLRQINLYSMFDSLRVDQVLRPFRKLKQLRAFAFPRSTDFRSVHDITEIPWPPNLQRITLNGFFPSRSLFSKSFLRDWPSSLRHVILDRACGLRRLYSLSDVYPNMPYKILAVDVTTGSCLRPPINMALACSGVRLLSLPADLAITNYSSCRTRPVLERLDIRRTAKAEPHQLMPSDLLEHAEGIPTLLQICLHSCHVDDEDMDFKAADTLLKSRAQVRKRENGTMAIEPHEAGVIVFWDD</sequence>
<dbReference type="Proteomes" id="UP000019373">
    <property type="component" value="Unassembled WGS sequence"/>
</dbReference>
<keyword evidence="3" id="KW-1185">Reference proteome</keyword>
<reference evidence="3" key="1">
    <citation type="journal article" date="2014" name="BMC Genomics">
        <title>Genome characteristics reveal the impact of lichenization on lichen-forming fungus Endocarpon pusillum Hedwig (Verrucariales, Ascomycota).</title>
        <authorList>
            <person name="Wang Y.-Y."/>
            <person name="Liu B."/>
            <person name="Zhang X.-Y."/>
            <person name="Zhou Q.-M."/>
            <person name="Zhang T."/>
            <person name="Li H."/>
            <person name="Yu Y.-F."/>
            <person name="Zhang X.-L."/>
            <person name="Hao X.-Y."/>
            <person name="Wang M."/>
            <person name="Wang L."/>
            <person name="Wei J.-C."/>
        </authorList>
    </citation>
    <scope>NUCLEOTIDE SEQUENCE [LARGE SCALE GENOMIC DNA]</scope>
    <source>
        <strain evidence="3">Z07020 / HMAS-L-300199</strain>
    </source>
</reference>
<feature type="domain" description="F-box" evidence="1">
    <location>
        <begin position="14"/>
        <end position="62"/>
    </location>
</feature>
<dbReference type="AlphaFoldDB" id="U1HIV4"/>
<protein>
    <recommendedName>
        <fullName evidence="1">F-box domain-containing protein</fullName>
    </recommendedName>
</protein>
<dbReference type="SUPFAM" id="SSF81383">
    <property type="entry name" value="F-box domain"/>
    <property type="match status" value="1"/>
</dbReference>
<gene>
    <name evidence="2" type="ORF">EPUS_04491</name>
</gene>
<dbReference type="Gene3D" id="3.80.10.10">
    <property type="entry name" value="Ribonuclease Inhibitor"/>
    <property type="match status" value="1"/>
</dbReference>
<dbReference type="InterPro" id="IPR001810">
    <property type="entry name" value="F-box_dom"/>
</dbReference>
<evidence type="ECO:0000313" key="3">
    <source>
        <dbReference type="Proteomes" id="UP000019373"/>
    </source>
</evidence>